<dbReference type="InterPro" id="IPR036318">
    <property type="entry name" value="FAD-bd_PCMH-like_sf"/>
</dbReference>
<reference evidence="6 7" key="1">
    <citation type="submission" date="2017-12" db="EMBL/GenBank/DDBJ databases">
        <title>Comparative genomics of Botrytis spp.</title>
        <authorList>
            <person name="Valero-Jimenez C.A."/>
            <person name="Tapia P."/>
            <person name="Veloso J."/>
            <person name="Silva-Moreno E."/>
            <person name="Staats M."/>
            <person name="Valdes J.H."/>
            <person name="Van Kan J.A.L."/>
        </authorList>
    </citation>
    <scope>NUCLEOTIDE SEQUENCE [LARGE SCALE GENOMIC DNA]</scope>
    <source>
        <strain evidence="6 7">Be9601</strain>
    </source>
</reference>
<name>A0A4Z1JET8_9HELO</name>
<dbReference type="PANTHER" id="PTHR42973">
    <property type="entry name" value="BINDING OXIDOREDUCTASE, PUTATIVE (AFU_ORTHOLOGUE AFUA_1G17690)-RELATED"/>
    <property type="match status" value="1"/>
</dbReference>
<comment type="similarity">
    <text evidence="2">Belongs to the oxygen-dependent FAD-linked oxidoreductase family.</text>
</comment>
<keyword evidence="5" id="KW-0560">Oxidoreductase</keyword>
<dbReference type="Gene3D" id="3.40.462.20">
    <property type="match status" value="1"/>
</dbReference>
<evidence type="ECO:0000256" key="4">
    <source>
        <dbReference type="ARBA" id="ARBA00022827"/>
    </source>
</evidence>
<evidence type="ECO:0000313" key="7">
    <source>
        <dbReference type="Proteomes" id="UP000297229"/>
    </source>
</evidence>
<gene>
    <name evidence="6" type="ORF">BELL_0531g00010</name>
</gene>
<comment type="caution">
    <text evidence="6">The sequence shown here is derived from an EMBL/GenBank/DDBJ whole genome shotgun (WGS) entry which is preliminary data.</text>
</comment>
<proteinExistence type="inferred from homology"/>
<dbReference type="Proteomes" id="UP000297229">
    <property type="component" value="Unassembled WGS sequence"/>
</dbReference>
<organism evidence="6 7">
    <name type="scientific">Botrytis elliptica</name>
    <dbReference type="NCBI Taxonomy" id="278938"/>
    <lineage>
        <taxon>Eukaryota</taxon>
        <taxon>Fungi</taxon>
        <taxon>Dikarya</taxon>
        <taxon>Ascomycota</taxon>
        <taxon>Pezizomycotina</taxon>
        <taxon>Leotiomycetes</taxon>
        <taxon>Helotiales</taxon>
        <taxon>Sclerotiniaceae</taxon>
        <taxon>Botrytis</taxon>
    </lineage>
</organism>
<protein>
    <recommendedName>
        <fullName evidence="8">FAD-binding PCMH-type domain-containing protein</fullName>
    </recommendedName>
</protein>
<dbReference type="OrthoDB" id="415825at2759"/>
<dbReference type="InterPro" id="IPR016169">
    <property type="entry name" value="FAD-bd_PCMH_sub2"/>
</dbReference>
<evidence type="ECO:0000256" key="3">
    <source>
        <dbReference type="ARBA" id="ARBA00022630"/>
    </source>
</evidence>
<evidence type="ECO:0000313" key="6">
    <source>
        <dbReference type="EMBL" id="TGO71774.1"/>
    </source>
</evidence>
<evidence type="ECO:0000256" key="5">
    <source>
        <dbReference type="ARBA" id="ARBA00023002"/>
    </source>
</evidence>
<dbReference type="AlphaFoldDB" id="A0A4Z1JET8"/>
<dbReference type="STRING" id="278938.A0A4Z1JET8"/>
<comment type="cofactor">
    <cofactor evidence="1">
        <name>FAD</name>
        <dbReference type="ChEBI" id="CHEBI:57692"/>
    </cofactor>
</comment>
<dbReference type="Gene3D" id="3.30.465.10">
    <property type="match status" value="1"/>
</dbReference>
<dbReference type="PANTHER" id="PTHR42973:SF39">
    <property type="entry name" value="FAD-BINDING PCMH-TYPE DOMAIN-CONTAINING PROTEIN"/>
    <property type="match status" value="1"/>
</dbReference>
<dbReference type="GO" id="GO:0016491">
    <property type="term" value="F:oxidoreductase activity"/>
    <property type="evidence" value="ECO:0007669"/>
    <property type="project" value="UniProtKB-KW"/>
</dbReference>
<evidence type="ECO:0000256" key="1">
    <source>
        <dbReference type="ARBA" id="ARBA00001974"/>
    </source>
</evidence>
<dbReference type="EMBL" id="PQXM01000529">
    <property type="protein sequence ID" value="TGO71774.1"/>
    <property type="molecule type" value="Genomic_DNA"/>
</dbReference>
<dbReference type="SUPFAM" id="SSF56176">
    <property type="entry name" value="FAD-binding/transporter-associated domain-like"/>
    <property type="match status" value="1"/>
</dbReference>
<evidence type="ECO:0008006" key="8">
    <source>
        <dbReference type="Google" id="ProtNLM"/>
    </source>
</evidence>
<accession>A0A4Z1JET8</accession>
<keyword evidence="7" id="KW-1185">Reference proteome</keyword>
<keyword evidence="3" id="KW-0285">Flavoprotein</keyword>
<sequence>MSLDVTPRIQAAGKEFPVGQCTCVGLARFTLGGDIGPYSSLYGPASDSVYEMELVFGAGEILTVSEDQNPDLFWVMRGAGFNYGVVTSIEYNVYDSTNGEKAIDADVTFTGAQNGTIWKIMESFVGKQPDQPSISAEINFSATSGIVILVNLLYAGPQEELDPIMQPFLDLQPSNLNISSIAWHDIPYSFPYGARVQGCSVTGIEYVPDSVNLYQIDIDNVINAVNLINTSMTLAPELQTVTIALDMYAQGGFQRNTYTSSAFPYRDIVIFA</sequence>
<dbReference type="GO" id="GO:0050660">
    <property type="term" value="F:flavin adenine dinucleotide binding"/>
    <property type="evidence" value="ECO:0007669"/>
    <property type="project" value="InterPro"/>
</dbReference>
<keyword evidence="4" id="KW-0274">FAD</keyword>
<dbReference type="InterPro" id="IPR050416">
    <property type="entry name" value="FAD-linked_Oxidoreductase"/>
</dbReference>
<evidence type="ECO:0000256" key="2">
    <source>
        <dbReference type="ARBA" id="ARBA00005466"/>
    </source>
</evidence>